<evidence type="ECO:0000259" key="2">
    <source>
        <dbReference type="Pfam" id="PF01425"/>
    </source>
</evidence>
<dbReference type="Proteomes" id="UP000184501">
    <property type="component" value="Unassembled WGS sequence"/>
</dbReference>
<dbReference type="Pfam" id="PF01425">
    <property type="entry name" value="Amidase"/>
    <property type="match status" value="1"/>
</dbReference>
<dbReference type="PROSITE" id="PS00571">
    <property type="entry name" value="AMIDASES"/>
    <property type="match status" value="1"/>
</dbReference>
<keyword evidence="4" id="KW-1185">Reference proteome</keyword>
<feature type="domain" description="Amidase" evidence="2">
    <location>
        <begin position="25"/>
        <end position="451"/>
    </location>
</feature>
<accession>A0A1M5NLR5</accession>
<dbReference type="EMBL" id="FQVN01000016">
    <property type="protein sequence ID" value="SHG90417.1"/>
    <property type="molecule type" value="Genomic_DNA"/>
</dbReference>
<dbReference type="RefSeq" id="WP_073489739.1">
    <property type="nucleotide sequence ID" value="NZ_FQVN01000016.1"/>
</dbReference>
<evidence type="ECO:0000313" key="3">
    <source>
        <dbReference type="EMBL" id="SHG90417.1"/>
    </source>
</evidence>
<dbReference type="SUPFAM" id="SSF75304">
    <property type="entry name" value="Amidase signature (AS) enzymes"/>
    <property type="match status" value="1"/>
</dbReference>
<sequence length="471" mass="49070">MELHELTALEQAEAVRRREVDPVELAEHHLRRAEARPDLGAFALLTADRALAEARAVRRRVLAADAPLPPLAGVPTAVKDLNLTAGVRTAFGSALYRDFVPTVDDDVVVALRHAGLVGLGKTSTSEFGLACYTEPAGQPPAVTPHDPGRTAGGSSGGAAAAVAAGLLPIAQGSDGAGSIRVPAACCGVVGLKPSRGRVPRGPLAGDVTGMAVIGPLARTVADAAAVLDAMVVDRPGEPWTAPPLPAGETFLDHARRRPGRLRIGRYARPPVPDTEVAPECLAAWEEASELLDRLGHEVVDVEPPFPDYAVPAVETVWAVLAHAVPVDPERVGELLPLTRWLRERGQAIPAPDFLHALQVAQTVGRAAVTAHRDCDVVLTPALAQLPPPVGWFAETGDPAADFARQKRFTPFTTGYNVTGQPAVALPVSRTASGLPVAVQLVGRPAGEGALLAVAAQLEAARPDASHRVPVP</sequence>
<dbReference type="InterPro" id="IPR000120">
    <property type="entry name" value="Amidase"/>
</dbReference>
<evidence type="ECO:0000313" key="4">
    <source>
        <dbReference type="Proteomes" id="UP000184501"/>
    </source>
</evidence>
<protein>
    <submittedName>
        <fullName evidence="3">Amidase</fullName>
    </submittedName>
</protein>
<dbReference type="InterPro" id="IPR036928">
    <property type="entry name" value="AS_sf"/>
</dbReference>
<dbReference type="AlphaFoldDB" id="A0A1M5NLR5"/>
<dbReference type="InterPro" id="IPR020556">
    <property type="entry name" value="Amidase_CS"/>
</dbReference>
<name>A0A1M5NLR5_STRHI</name>
<dbReference type="Gene3D" id="3.90.1300.10">
    <property type="entry name" value="Amidase signature (AS) domain"/>
    <property type="match status" value="1"/>
</dbReference>
<dbReference type="STRING" id="2017.SAMN05444320_11634"/>
<gene>
    <name evidence="3" type="ORF">SAMN05444320_11634</name>
</gene>
<evidence type="ECO:0000256" key="1">
    <source>
        <dbReference type="ARBA" id="ARBA00009199"/>
    </source>
</evidence>
<reference evidence="3 4" key="1">
    <citation type="submission" date="2016-11" db="EMBL/GenBank/DDBJ databases">
        <authorList>
            <person name="Jaros S."/>
            <person name="Januszkiewicz K."/>
            <person name="Wedrychowicz H."/>
        </authorList>
    </citation>
    <scope>NUCLEOTIDE SEQUENCE [LARGE SCALE GENOMIC DNA]</scope>
    <source>
        <strain evidence="3 4">DSM 44523</strain>
    </source>
</reference>
<dbReference type="PANTHER" id="PTHR11895">
    <property type="entry name" value="TRANSAMIDASE"/>
    <property type="match status" value="1"/>
</dbReference>
<proteinExistence type="inferred from homology"/>
<organism evidence="3 4">
    <name type="scientific">Streptoalloteichus hindustanus</name>
    <dbReference type="NCBI Taxonomy" id="2017"/>
    <lineage>
        <taxon>Bacteria</taxon>
        <taxon>Bacillati</taxon>
        <taxon>Actinomycetota</taxon>
        <taxon>Actinomycetes</taxon>
        <taxon>Pseudonocardiales</taxon>
        <taxon>Pseudonocardiaceae</taxon>
        <taxon>Streptoalloteichus</taxon>
    </lineage>
</organism>
<dbReference type="OrthoDB" id="5175573at2"/>
<comment type="similarity">
    <text evidence="1">Belongs to the amidase family.</text>
</comment>
<dbReference type="InterPro" id="IPR023631">
    <property type="entry name" value="Amidase_dom"/>
</dbReference>
<dbReference type="GO" id="GO:0003824">
    <property type="term" value="F:catalytic activity"/>
    <property type="evidence" value="ECO:0007669"/>
    <property type="project" value="InterPro"/>
</dbReference>
<dbReference type="PANTHER" id="PTHR11895:SF7">
    <property type="entry name" value="GLUTAMYL-TRNA(GLN) AMIDOTRANSFERASE SUBUNIT A, MITOCHONDRIAL"/>
    <property type="match status" value="1"/>
</dbReference>